<dbReference type="Gene3D" id="3.55.50.30">
    <property type="match status" value="1"/>
</dbReference>
<name>A0A4Q1C8Y7_9BACT</name>
<dbReference type="Gene3D" id="2.60.120.1440">
    <property type="match status" value="1"/>
</dbReference>
<dbReference type="PIRSF" id="PIRSF018266">
    <property type="entry name" value="FecR"/>
    <property type="match status" value="1"/>
</dbReference>
<dbReference type="Pfam" id="PF16220">
    <property type="entry name" value="DUF4880"/>
    <property type="match status" value="1"/>
</dbReference>
<comment type="caution">
    <text evidence="3">The sequence shown here is derived from an EMBL/GenBank/DDBJ whole genome shotgun (WGS) entry which is preliminary data.</text>
</comment>
<dbReference type="OrthoDB" id="189016at2"/>
<evidence type="ECO:0000259" key="2">
    <source>
        <dbReference type="Pfam" id="PF16220"/>
    </source>
</evidence>
<proteinExistence type="predicted"/>
<evidence type="ECO:0000313" key="4">
    <source>
        <dbReference type="Proteomes" id="UP000290218"/>
    </source>
</evidence>
<keyword evidence="4" id="KW-1185">Reference proteome</keyword>
<protein>
    <submittedName>
        <fullName evidence="3">DUF4880 domain-containing protein</fullName>
    </submittedName>
</protein>
<evidence type="ECO:0000313" key="3">
    <source>
        <dbReference type="EMBL" id="RXK55271.1"/>
    </source>
</evidence>
<feature type="domain" description="FecR N-terminal" evidence="2">
    <location>
        <begin position="13"/>
        <end position="46"/>
    </location>
</feature>
<dbReference type="PANTHER" id="PTHR30273">
    <property type="entry name" value="PERIPLASMIC SIGNAL SENSOR AND SIGMA FACTOR ACTIVATOR FECR-RELATED"/>
    <property type="match status" value="1"/>
</dbReference>
<dbReference type="Pfam" id="PF04773">
    <property type="entry name" value="FecR"/>
    <property type="match status" value="1"/>
</dbReference>
<dbReference type="AlphaFoldDB" id="A0A4Q1C8Y7"/>
<reference evidence="3 4" key="1">
    <citation type="submission" date="2019-01" db="EMBL/GenBank/DDBJ databases">
        <title>Lacunisphaera sp. strain TWA-58.</title>
        <authorList>
            <person name="Chen W.-M."/>
        </authorList>
    </citation>
    <scope>NUCLEOTIDE SEQUENCE [LARGE SCALE GENOMIC DNA]</scope>
    <source>
        <strain evidence="3 4">TWA-58</strain>
    </source>
</reference>
<dbReference type="InterPro" id="IPR006860">
    <property type="entry name" value="FecR"/>
</dbReference>
<dbReference type="Proteomes" id="UP000290218">
    <property type="component" value="Unassembled WGS sequence"/>
</dbReference>
<dbReference type="PANTHER" id="PTHR30273:SF2">
    <property type="entry name" value="PROTEIN FECR"/>
    <property type="match status" value="1"/>
</dbReference>
<feature type="domain" description="FecR protein" evidence="1">
    <location>
        <begin position="122"/>
        <end position="213"/>
    </location>
</feature>
<organism evidence="3 4">
    <name type="scientific">Oleiharenicola lentus</name>
    <dbReference type="NCBI Taxonomy" id="2508720"/>
    <lineage>
        <taxon>Bacteria</taxon>
        <taxon>Pseudomonadati</taxon>
        <taxon>Verrucomicrobiota</taxon>
        <taxon>Opitutia</taxon>
        <taxon>Opitutales</taxon>
        <taxon>Opitutaceae</taxon>
        <taxon>Oleiharenicola</taxon>
    </lineage>
</organism>
<evidence type="ECO:0000259" key="1">
    <source>
        <dbReference type="Pfam" id="PF04773"/>
    </source>
</evidence>
<dbReference type="GO" id="GO:0016989">
    <property type="term" value="F:sigma factor antagonist activity"/>
    <property type="evidence" value="ECO:0007669"/>
    <property type="project" value="TreeGrafter"/>
</dbReference>
<dbReference type="InterPro" id="IPR012373">
    <property type="entry name" value="Ferrdict_sens_TM"/>
</dbReference>
<dbReference type="EMBL" id="SDHX01000001">
    <property type="protein sequence ID" value="RXK55271.1"/>
    <property type="molecule type" value="Genomic_DNA"/>
</dbReference>
<dbReference type="RefSeq" id="WP_129046635.1">
    <property type="nucleotide sequence ID" value="NZ_SDHX01000001.1"/>
</dbReference>
<gene>
    <name evidence="3" type="ORF">ESB00_05070</name>
</gene>
<dbReference type="InterPro" id="IPR032623">
    <property type="entry name" value="FecR_N"/>
</dbReference>
<sequence length="334" mass="35726">MNPSTPPTAQADEQAALWAARLDGSELSAADQRELAAWLAADPAHRPLLASYCQFSADLEQQLPLLAGVRDELAESPTASMAVRPFPWLRRPAWAGATLAAAAALAVFLWPGQPQNHSQNLGTAVATRQEFTLPDGSQVELNAQTAAAVELTATERRVRLAGGEAFFRVAKDPARPFYVETPAGSVRVTGTAFNVRTESAASLEVTVREGSVQVRPGGGGAPQNLTGGDRLVRDAQQINLARLSAGQLDDTLAWRQGRIVFADTPLREALARFARYHGRTLTASTAAAGKRVGGNYSLDDLDGFLAFLEETEGMNLRVSRETDGAIRVRLPDES</sequence>
<accession>A0A4Q1C8Y7</accession>